<protein>
    <recommendedName>
        <fullName evidence="3">Reverse transcriptase domain-containing protein</fullName>
    </recommendedName>
</protein>
<accession>A0ABQ4Z9J1</accession>
<dbReference type="Proteomes" id="UP001151760">
    <property type="component" value="Unassembled WGS sequence"/>
</dbReference>
<proteinExistence type="predicted"/>
<reference evidence="1" key="1">
    <citation type="journal article" date="2022" name="Int. J. Mol. Sci.">
        <title>Draft Genome of Tanacetum Coccineum: Genomic Comparison of Closely Related Tanacetum-Family Plants.</title>
        <authorList>
            <person name="Yamashiro T."/>
            <person name="Shiraishi A."/>
            <person name="Nakayama K."/>
            <person name="Satake H."/>
        </authorList>
    </citation>
    <scope>NUCLEOTIDE SEQUENCE</scope>
</reference>
<evidence type="ECO:0000313" key="1">
    <source>
        <dbReference type="EMBL" id="GJS86391.1"/>
    </source>
</evidence>
<evidence type="ECO:0008006" key="3">
    <source>
        <dbReference type="Google" id="ProtNLM"/>
    </source>
</evidence>
<sequence length="211" mass="23698">MNVQAEINCLPEMLHLRNSNQDPPVDLYDLEGSDEGDIEIDSLTKEPLDTLLMGDEVISTTPARKNDEFIMSSVDDFVPIPRKSEVTSVSIDLECGMPIETPPSPYLVVLGDEKIDLLLRDDLDTLLTWDREIDFNPSRDIEEIERLLANDPVPIPKVFDGPLGNSDSMSRSIETSDLILEELIIEIGLDDLIPIKINDGYYDSEGDILYF</sequence>
<name>A0ABQ4Z9J1_9ASTR</name>
<dbReference type="EMBL" id="BQNB010011121">
    <property type="protein sequence ID" value="GJS86391.1"/>
    <property type="molecule type" value="Genomic_DNA"/>
</dbReference>
<gene>
    <name evidence="1" type="ORF">Tco_0769027</name>
</gene>
<comment type="caution">
    <text evidence="1">The sequence shown here is derived from an EMBL/GenBank/DDBJ whole genome shotgun (WGS) entry which is preliminary data.</text>
</comment>
<keyword evidence="2" id="KW-1185">Reference proteome</keyword>
<evidence type="ECO:0000313" key="2">
    <source>
        <dbReference type="Proteomes" id="UP001151760"/>
    </source>
</evidence>
<reference evidence="1" key="2">
    <citation type="submission" date="2022-01" db="EMBL/GenBank/DDBJ databases">
        <authorList>
            <person name="Yamashiro T."/>
            <person name="Shiraishi A."/>
            <person name="Satake H."/>
            <person name="Nakayama K."/>
        </authorList>
    </citation>
    <scope>NUCLEOTIDE SEQUENCE</scope>
</reference>
<organism evidence="1 2">
    <name type="scientific">Tanacetum coccineum</name>
    <dbReference type="NCBI Taxonomy" id="301880"/>
    <lineage>
        <taxon>Eukaryota</taxon>
        <taxon>Viridiplantae</taxon>
        <taxon>Streptophyta</taxon>
        <taxon>Embryophyta</taxon>
        <taxon>Tracheophyta</taxon>
        <taxon>Spermatophyta</taxon>
        <taxon>Magnoliopsida</taxon>
        <taxon>eudicotyledons</taxon>
        <taxon>Gunneridae</taxon>
        <taxon>Pentapetalae</taxon>
        <taxon>asterids</taxon>
        <taxon>campanulids</taxon>
        <taxon>Asterales</taxon>
        <taxon>Asteraceae</taxon>
        <taxon>Asteroideae</taxon>
        <taxon>Anthemideae</taxon>
        <taxon>Anthemidinae</taxon>
        <taxon>Tanacetum</taxon>
    </lineage>
</organism>